<dbReference type="PANTHER" id="PTHR12110:SF41">
    <property type="entry name" value="INOSOSE DEHYDRATASE"/>
    <property type="match status" value="1"/>
</dbReference>
<dbReference type="Pfam" id="PF01261">
    <property type="entry name" value="AP_endonuc_2"/>
    <property type="match status" value="1"/>
</dbReference>
<proteinExistence type="predicted"/>
<dbReference type="InterPro" id="IPR050312">
    <property type="entry name" value="IolE/XylAMocC-like"/>
</dbReference>
<dbReference type="GO" id="GO:0016853">
    <property type="term" value="F:isomerase activity"/>
    <property type="evidence" value="ECO:0007669"/>
    <property type="project" value="UniProtKB-KW"/>
</dbReference>
<keyword evidence="2" id="KW-0413">Isomerase</keyword>
<dbReference type="InterPro" id="IPR036237">
    <property type="entry name" value="Xyl_isomerase-like_sf"/>
</dbReference>
<accession>A0A6P2C7N3</accession>
<dbReference type="AlphaFoldDB" id="A0A6P2C7N3"/>
<dbReference type="InterPro" id="IPR013022">
    <property type="entry name" value="Xyl_isomerase-like_TIM-brl"/>
</dbReference>
<evidence type="ECO:0000313" key="3">
    <source>
        <dbReference type="Proteomes" id="UP000460272"/>
    </source>
</evidence>
<dbReference type="PANTHER" id="PTHR12110">
    <property type="entry name" value="HYDROXYPYRUVATE ISOMERASE"/>
    <property type="match status" value="1"/>
</dbReference>
<reference evidence="2 3" key="1">
    <citation type="submission" date="2018-11" db="EMBL/GenBank/DDBJ databases">
        <title>Trebonia kvetii gen.nov., sp.nov., a novel acidophilic actinobacterium, and proposal of the new actinobacterial family Treboniaceae fam. nov.</title>
        <authorList>
            <person name="Rapoport D."/>
            <person name="Sagova-Mareckova M."/>
            <person name="Sedlacek I."/>
            <person name="Provaznik J."/>
            <person name="Kralova S."/>
            <person name="Pavlinic D."/>
            <person name="Benes V."/>
            <person name="Kopecky J."/>
        </authorList>
    </citation>
    <scope>NUCLEOTIDE SEQUENCE [LARGE SCALE GENOMIC DNA]</scope>
    <source>
        <strain evidence="2 3">15Tr583</strain>
    </source>
</reference>
<dbReference type="Proteomes" id="UP000460272">
    <property type="component" value="Unassembled WGS sequence"/>
</dbReference>
<evidence type="ECO:0000259" key="1">
    <source>
        <dbReference type="Pfam" id="PF01261"/>
    </source>
</evidence>
<comment type="caution">
    <text evidence="2">The sequence shown here is derived from an EMBL/GenBank/DDBJ whole genome shotgun (WGS) entry which is preliminary data.</text>
</comment>
<dbReference type="SUPFAM" id="SSF51658">
    <property type="entry name" value="Xylose isomerase-like"/>
    <property type="match status" value="1"/>
</dbReference>
<dbReference type="OrthoDB" id="9815124at2"/>
<evidence type="ECO:0000313" key="2">
    <source>
        <dbReference type="EMBL" id="TVZ06346.1"/>
    </source>
</evidence>
<sequence length="277" mass="29483">MTSPRLAFSTLAFPDADLATAVSLGRSWGYDGVELRLIDGELIDPGMGSGDRARVKRTLAAAGLPAVAVDSSIQLTGEEPGTELRRFLELASEWEAPLVRVFGGPLPGDGPGRRARLAAAAQVLEAAVPVAERLGVAIGVETHDAFCASATVAELLALVDSAAVGAVWDSHHPHRAGERAADVWANLGPRILLAQVKDARRDAERADGWQLVLLGEGEVPVRDMLGLLAAGSYHGWVSVEWEKRWHPEIAEPETALPQHLAVLGTWLGEITEARDRA</sequence>
<keyword evidence="3" id="KW-1185">Reference proteome</keyword>
<dbReference type="Gene3D" id="3.20.20.150">
    <property type="entry name" value="Divalent-metal-dependent TIM barrel enzymes"/>
    <property type="match status" value="1"/>
</dbReference>
<feature type="domain" description="Xylose isomerase-like TIM barrel" evidence="1">
    <location>
        <begin position="26"/>
        <end position="263"/>
    </location>
</feature>
<gene>
    <name evidence="2" type="ORF">EAS64_02660</name>
</gene>
<name>A0A6P2C7N3_9ACTN</name>
<organism evidence="2 3">
    <name type="scientific">Trebonia kvetii</name>
    <dbReference type="NCBI Taxonomy" id="2480626"/>
    <lineage>
        <taxon>Bacteria</taxon>
        <taxon>Bacillati</taxon>
        <taxon>Actinomycetota</taxon>
        <taxon>Actinomycetes</taxon>
        <taxon>Streptosporangiales</taxon>
        <taxon>Treboniaceae</taxon>
        <taxon>Trebonia</taxon>
    </lineage>
</organism>
<dbReference type="EMBL" id="RPFW01000001">
    <property type="protein sequence ID" value="TVZ06346.1"/>
    <property type="molecule type" value="Genomic_DNA"/>
</dbReference>
<protein>
    <submittedName>
        <fullName evidence="2">Sugar phosphate isomerase/epimerase</fullName>
    </submittedName>
</protein>